<sequence length="365" mass="38884">MVTVQNSGVRPHPRADLLVVGVAVTIVVLIVVTMPYVPCSAVTCGPEPLTSVGISLLAAVPVMSYLHRWSAVVAAVVCAVLWPIADRIEDVGMGWHVALPLVLLAVTVAVARLRYPAVVAGAGHSTGDLGDVRRERPPELERLPSITRPVLVGTFLVGAALAGITATLWHQAAVTAQEASSSVIGAVVREHHETRIGVDLDNGDSYYLEVFEPADYPVGSRVEVLVDDAGLRQLSSEPYDITVLLLPLVTVAGAGVALLVRAGSRRRVLRRFLAEPQPVRAVQAIDSGVEIVVMLTEPATAARQFTVRVEPVPRAAEAGPATLYGDPRPGEWCVVVIGRQVRVPRRPIGKVSKIPYELALLMRAS</sequence>
<name>A0A327Z079_9ACTN</name>
<dbReference type="EMBL" id="QLMJ01000022">
    <property type="protein sequence ID" value="RAK27620.1"/>
    <property type="molecule type" value="Genomic_DNA"/>
</dbReference>
<gene>
    <name evidence="2" type="ORF">B0I29_1223</name>
</gene>
<feature type="transmembrane region" description="Helical" evidence="1">
    <location>
        <begin position="49"/>
        <end position="66"/>
    </location>
</feature>
<evidence type="ECO:0000313" key="3">
    <source>
        <dbReference type="Proteomes" id="UP000249341"/>
    </source>
</evidence>
<comment type="caution">
    <text evidence="2">The sequence shown here is derived from an EMBL/GenBank/DDBJ whole genome shotgun (WGS) entry which is preliminary data.</text>
</comment>
<keyword evidence="1" id="KW-0812">Transmembrane</keyword>
<feature type="transmembrane region" description="Helical" evidence="1">
    <location>
        <begin position="150"/>
        <end position="169"/>
    </location>
</feature>
<feature type="transmembrane region" description="Helical" evidence="1">
    <location>
        <begin position="17"/>
        <end position="37"/>
    </location>
</feature>
<evidence type="ECO:0000256" key="1">
    <source>
        <dbReference type="SAM" id="Phobius"/>
    </source>
</evidence>
<proteinExistence type="predicted"/>
<evidence type="ECO:0000313" key="2">
    <source>
        <dbReference type="EMBL" id="RAK27620.1"/>
    </source>
</evidence>
<protein>
    <submittedName>
        <fullName evidence="2">Uncharacterized protein</fullName>
    </submittedName>
</protein>
<dbReference type="AlphaFoldDB" id="A0A327Z079"/>
<accession>A0A327Z079</accession>
<organism evidence="2 3">
    <name type="scientific">Actinoplanes lutulentus</name>
    <dbReference type="NCBI Taxonomy" id="1287878"/>
    <lineage>
        <taxon>Bacteria</taxon>
        <taxon>Bacillati</taxon>
        <taxon>Actinomycetota</taxon>
        <taxon>Actinomycetes</taxon>
        <taxon>Micromonosporales</taxon>
        <taxon>Micromonosporaceae</taxon>
        <taxon>Actinoplanes</taxon>
    </lineage>
</organism>
<keyword evidence="3" id="KW-1185">Reference proteome</keyword>
<reference evidence="2 3" key="1">
    <citation type="submission" date="2018-06" db="EMBL/GenBank/DDBJ databases">
        <title>Genomic Encyclopedia of Type Strains, Phase III (KMG-III): the genomes of soil and plant-associated and newly described type strains.</title>
        <authorList>
            <person name="Whitman W."/>
        </authorList>
    </citation>
    <scope>NUCLEOTIDE SEQUENCE [LARGE SCALE GENOMIC DNA]</scope>
    <source>
        <strain evidence="2 3">CGMCC 4.7090</strain>
    </source>
</reference>
<dbReference type="Proteomes" id="UP000249341">
    <property type="component" value="Unassembled WGS sequence"/>
</dbReference>
<keyword evidence="1" id="KW-1133">Transmembrane helix</keyword>
<keyword evidence="1" id="KW-0472">Membrane</keyword>
<feature type="transmembrane region" description="Helical" evidence="1">
    <location>
        <begin position="241"/>
        <end position="260"/>
    </location>
</feature>
<feature type="transmembrane region" description="Helical" evidence="1">
    <location>
        <begin position="94"/>
        <end position="113"/>
    </location>
</feature>